<protein>
    <submittedName>
        <fullName evidence="1">Uncharacterized protein</fullName>
    </submittedName>
</protein>
<evidence type="ECO:0000313" key="2">
    <source>
        <dbReference type="Proteomes" id="UP000821845"/>
    </source>
</evidence>
<keyword evidence="2" id="KW-1185">Reference proteome</keyword>
<name>A0ACB7T5F5_HYAAI</name>
<reference evidence="1" key="1">
    <citation type="submission" date="2020-05" db="EMBL/GenBank/DDBJ databases">
        <title>Large-scale comparative analyses of tick genomes elucidate their genetic diversity and vector capacities.</title>
        <authorList>
            <person name="Jia N."/>
            <person name="Wang J."/>
            <person name="Shi W."/>
            <person name="Du L."/>
            <person name="Sun Y."/>
            <person name="Zhan W."/>
            <person name="Jiang J."/>
            <person name="Wang Q."/>
            <person name="Zhang B."/>
            <person name="Ji P."/>
            <person name="Sakyi L.B."/>
            <person name="Cui X."/>
            <person name="Yuan T."/>
            <person name="Jiang B."/>
            <person name="Yang W."/>
            <person name="Lam T.T.-Y."/>
            <person name="Chang Q."/>
            <person name="Ding S."/>
            <person name="Wang X."/>
            <person name="Zhu J."/>
            <person name="Ruan X."/>
            <person name="Zhao L."/>
            <person name="Wei J."/>
            <person name="Que T."/>
            <person name="Du C."/>
            <person name="Cheng J."/>
            <person name="Dai P."/>
            <person name="Han X."/>
            <person name="Huang E."/>
            <person name="Gao Y."/>
            <person name="Liu J."/>
            <person name="Shao H."/>
            <person name="Ye R."/>
            <person name="Li L."/>
            <person name="Wei W."/>
            <person name="Wang X."/>
            <person name="Wang C."/>
            <person name="Yang T."/>
            <person name="Huo Q."/>
            <person name="Li W."/>
            <person name="Guo W."/>
            <person name="Chen H."/>
            <person name="Zhou L."/>
            <person name="Ni X."/>
            <person name="Tian J."/>
            <person name="Zhou Y."/>
            <person name="Sheng Y."/>
            <person name="Liu T."/>
            <person name="Pan Y."/>
            <person name="Xia L."/>
            <person name="Li J."/>
            <person name="Zhao F."/>
            <person name="Cao W."/>
        </authorList>
    </citation>
    <scope>NUCLEOTIDE SEQUENCE</scope>
    <source>
        <strain evidence="1">Hyas-2018</strain>
    </source>
</reference>
<comment type="caution">
    <text evidence="1">The sequence shown here is derived from an EMBL/GenBank/DDBJ whole genome shotgun (WGS) entry which is preliminary data.</text>
</comment>
<dbReference type="EMBL" id="CM023491">
    <property type="protein sequence ID" value="KAH6941358.1"/>
    <property type="molecule type" value="Genomic_DNA"/>
</dbReference>
<gene>
    <name evidence="1" type="ORF">HPB50_016956</name>
</gene>
<evidence type="ECO:0000313" key="1">
    <source>
        <dbReference type="EMBL" id="KAH6941358.1"/>
    </source>
</evidence>
<proteinExistence type="predicted"/>
<sequence length="187" mass="20523">MGHSFVDNMRPASLGHVTESRRQASEQIAEADWFVVEPGKDLELLPYALAFPWFNEDGTCYATSKEAARAINRAVESSNRTSRPHHAVGPYRIAQVLCTLALEASYDAHRAVGAAEVDEHLERFERYGSTTMFFIASCHGLCLGSDKLDLSACAECDKPFRNIEGFGEAFGCELGSAMNPVNKTALM</sequence>
<dbReference type="Proteomes" id="UP000821845">
    <property type="component" value="Chromosome 11"/>
</dbReference>
<organism evidence="1 2">
    <name type="scientific">Hyalomma asiaticum</name>
    <name type="common">Tick</name>
    <dbReference type="NCBI Taxonomy" id="266040"/>
    <lineage>
        <taxon>Eukaryota</taxon>
        <taxon>Metazoa</taxon>
        <taxon>Ecdysozoa</taxon>
        <taxon>Arthropoda</taxon>
        <taxon>Chelicerata</taxon>
        <taxon>Arachnida</taxon>
        <taxon>Acari</taxon>
        <taxon>Parasitiformes</taxon>
        <taxon>Ixodida</taxon>
        <taxon>Ixodoidea</taxon>
        <taxon>Ixodidae</taxon>
        <taxon>Hyalomminae</taxon>
        <taxon>Hyalomma</taxon>
    </lineage>
</organism>
<accession>A0ACB7T5F5</accession>